<keyword evidence="2" id="KW-1185">Reference proteome</keyword>
<name>A0A917DJR8_9SPHN</name>
<dbReference type="Proteomes" id="UP000598997">
    <property type="component" value="Unassembled WGS sequence"/>
</dbReference>
<dbReference type="PANTHER" id="PTHR34822:SF1">
    <property type="entry name" value="GRPB FAMILY PROTEIN"/>
    <property type="match status" value="1"/>
</dbReference>
<dbReference type="AlphaFoldDB" id="A0A917DJR8"/>
<sequence>MSEEILTLVPDAEVARHRADAAFETIAAHLRAVLPVTCEIHHVGATSVPGCLGKGDLDINVRAPRADYAGAEATLAALYPRNDDNASLEDMASFEDGTCDPPLGVQLTIAGGKWDVFTAFRDALCADDVLVGEYNAIKRRFDGKDMEAYRAAKADFADYVLARAGR</sequence>
<dbReference type="InterPro" id="IPR007344">
    <property type="entry name" value="GrpB/CoaE"/>
</dbReference>
<evidence type="ECO:0000313" key="2">
    <source>
        <dbReference type="Proteomes" id="UP000598997"/>
    </source>
</evidence>
<organism evidence="1 2">
    <name type="scientific">Croceicoccus pelagius</name>
    <dbReference type="NCBI Taxonomy" id="1703341"/>
    <lineage>
        <taxon>Bacteria</taxon>
        <taxon>Pseudomonadati</taxon>
        <taxon>Pseudomonadota</taxon>
        <taxon>Alphaproteobacteria</taxon>
        <taxon>Sphingomonadales</taxon>
        <taxon>Erythrobacteraceae</taxon>
        <taxon>Croceicoccus</taxon>
    </lineage>
</organism>
<dbReference type="Gene3D" id="3.30.460.10">
    <property type="entry name" value="Beta Polymerase, domain 2"/>
    <property type="match status" value="1"/>
</dbReference>
<dbReference type="OrthoDB" id="9799092at2"/>
<dbReference type="PANTHER" id="PTHR34822">
    <property type="entry name" value="GRPB DOMAIN PROTEIN (AFU_ORTHOLOGUE AFUA_1G01530)"/>
    <property type="match status" value="1"/>
</dbReference>
<dbReference type="RefSeq" id="WP_066766483.1">
    <property type="nucleotide sequence ID" value="NZ_BMIO01000004.1"/>
</dbReference>
<dbReference type="Pfam" id="PF04229">
    <property type="entry name" value="GrpB"/>
    <property type="match status" value="1"/>
</dbReference>
<proteinExistence type="predicted"/>
<comment type="caution">
    <text evidence="1">The sequence shown here is derived from an EMBL/GenBank/DDBJ whole genome shotgun (WGS) entry which is preliminary data.</text>
</comment>
<dbReference type="EMBL" id="BMIO01000004">
    <property type="protein sequence ID" value="GGD41897.1"/>
    <property type="molecule type" value="Genomic_DNA"/>
</dbReference>
<evidence type="ECO:0008006" key="3">
    <source>
        <dbReference type="Google" id="ProtNLM"/>
    </source>
</evidence>
<dbReference type="InterPro" id="IPR043519">
    <property type="entry name" value="NT_sf"/>
</dbReference>
<reference evidence="1 2" key="1">
    <citation type="journal article" date="2014" name="Int. J. Syst. Evol. Microbiol.">
        <title>Complete genome sequence of Corynebacterium casei LMG S-19264T (=DSM 44701T), isolated from a smear-ripened cheese.</title>
        <authorList>
            <consortium name="US DOE Joint Genome Institute (JGI-PGF)"/>
            <person name="Walter F."/>
            <person name="Albersmeier A."/>
            <person name="Kalinowski J."/>
            <person name="Ruckert C."/>
        </authorList>
    </citation>
    <scope>NUCLEOTIDE SEQUENCE [LARGE SCALE GENOMIC DNA]</scope>
    <source>
        <strain evidence="1 2">CGMCC 1.15358</strain>
    </source>
</reference>
<gene>
    <name evidence="1" type="ORF">GCM10010989_14850</name>
</gene>
<accession>A0A917DJR8</accession>
<protein>
    <recommendedName>
        <fullName evidence="3">GrpB family protein</fullName>
    </recommendedName>
</protein>
<evidence type="ECO:0000313" key="1">
    <source>
        <dbReference type="EMBL" id="GGD41897.1"/>
    </source>
</evidence>
<dbReference type="SUPFAM" id="SSF81301">
    <property type="entry name" value="Nucleotidyltransferase"/>
    <property type="match status" value="1"/>
</dbReference>